<dbReference type="Pfam" id="PF08064">
    <property type="entry name" value="UME"/>
    <property type="match status" value="1"/>
</dbReference>
<dbReference type="InterPro" id="IPR056802">
    <property type="entry name" value="ATR-like_M-HEAT"/>
</dbReference>
<comment type="caution">
    <text evidence="18">The sequence shown here is derived from an EMBL/GenBank/DDBJ whole genome shotgun (WGS) entry which is preliminary data.</text>
</comment>
<dbReference type="PANTHER" id="PTHR11139:SF125">
    <property type="entry name" value="SERINE_THREONINE-PROTEIN KINASE MEC1"/>
    <property type="match status" value="1"/>
</dbReference>
<dbReference type="Pfam" id="PF23593">
    <property type="entry name" value="HEAT_ATR"/>
    <property type="match status" value="1"/>
</dbReference>
<dbReference type="PROSITE" id="PS51189">
    <property type="entry name" value="FAT"/>
    <property type="match status" value="1"/>
</dbReference>
<feature type="domain" description="FATC" evidence="17">
    <location>
        <begin position="2380"/>
        <end position="2412"/>
    </location>
</feature>
<dbReference type="InterPro" id="IPR011009">
    <property type="entry name" value="Kinase-like_dom_sf"/>
</dbReference>
<evidence type="ECO:0000256" key="10">
    <source>
        <dbReference type="ARBA" id="ARBA00023204"/>
    </source>
</evidence>
<dbReference type="Pfam" id="PF00454">
    <property type="entry name" value="PI3_PI4_kinase"/>
    <property type="match status" value="1"/>
</dbReference>
<dbReference type="GO" id="GO:0000723">
    <property type="term" value="P:telomere maintenance"/>
    <property type="evidence" value="ECO:0007669"/>
    <property type="project" value="TreeGrafter"/>
</dbReference>
<dbReference type="PROSITE" id="PS51190">
    <property type="entry name" value="FATC"/>
    <property type="match status" value="1"/>
</dbReference>
<dbReference type="EC" id="2.7.11.1" evidence="3"/>
<keyword evidence="19" id="KW-1185">Reference proteome</keyword>
<dbReference type="InterPro" id="IPR000403">
    <property type="entry name" value="PI3/4_kinase_cat_dom"/>
</dbReference>
<comment type="subcellular location">
    <subcellularLocation>
        <location evidence="1">Nucleus</location>
    </subcellularLocation>
</comment>
<dbReference type="CDD" id="cd00892">
    <property type="entry name" value="PIKKc_ATR"/>
    <property type="match status" value="1"/>
</dbReference>
<keyword evidence="10" id="KW-0234">DNA repair</keyword>
<dbReference type="GO" id="GO:0005524">
    <property type="term" value="F:ATP binding"/>
    <property type="evidence" value="ECO:0007669"/>
    <property type="project" value="UniProtKB-KW"/>
</dbReference>
<dbReference type="SMART" id="SM00802">
    <property type="entry name" value="UME"/>
    <property type="match status" value="1"/>
</dbReference>
<reference evidence="18" key="1">
    <citation type="submission" date="2020-05" db="EMBL/GenBank/DDBJ databases">
        <title>Mycena genomes resolve the evolution of fungal bioluminescence.</title>
        <authorList>
            <person name="Tsai I.J."/>
        </authorList>
    </citation>
    <scope>NUCLEOTIDE SEQUENCE</scope>
    <source>
        <strain evidence="18">171206Taipei</strain>
    </source>
</reference>
<dbReference type="GO" id="GO:0005634">
    <property type="term" value="C:nucleus"/>
    <property type="evidence" value="ECO:0007669"/>
    <property type="project" value="UniProtKB-SubCell"/>
</dbReference>
<dbReference type="InterPro" id="IPR036940">
    <property type="entry name" value="PI3/4_kinase_cat_sf"/>
</dbReference>
<dbReference type="InterPro" id="IPR011989">
    <property type="entry name" value="ARM-like"/>
</dbReference>
<evidence type="ECO:0000313" key="19">
    <source>
        <dbReference type="Proteomes" id="UP000636479"/>
    </source>
</evidence>
<keyword evidence="8" id="KW-0418">Kinase</keyword>
<dbReference type="EMBL" id="JACAZF010000006">
    <property type="protein sequence ID" value="KAF7302261.1"/>
    <property type="molecule type" value="Genomic_DNA"/>
</dbReference>
<dbReference type="Pfam" id="PF02259">
    <property type="entry name" value="FAT"/>
    <property type="match status" value="1"/>
</dbReference>
<dbReference type="Pfam" id="PF02260">
    <property type="entry name" value="FATC"/>
    <property type="match status" value="1"/>
</dbReference>
<dbReference type="Proteomes" id="UP000636479">
    <property type="component" value="Unassembled WGS sequence"/>
</dbReference>
<protein>
    <recommendedName>
        <fullName evidence="3">non-specific serine/threonine protein kinase</fullName>
        <ecNumber evidence="3">2.7.11.1</ecNumber>
    </recommendedName>
</protein>
<feature type="domain" description="FAT" evidence="16">
    <location>
        <begin position="1373"/>
        <end position="1932"/>
    </location>
</feature>
<keyword evidence="4" id="KW-0723">Serine/threonine-protein kinase</keyword>
<dbReference type="SUPFAM" id="SSF56112">
    <property type="entry name" value="Protein kinase-like (PK-like)"/>
    <property type="match status" value="1"/>
</dbReference>
<comment type="catalytic activity">
    <reaction evidence="13">
        <text>L-seryl-[protein] + ATP = O-phospho-L-seryl-[protein] + ADP + H(+)</text>
        <dbReference type="Rhea" id="RHEA:17989"/>
        <dbReference type="Rhea" id="RHEA-COMP:9863"/>
        <dbReference type="Rhea" id="RHEA-COMP:11604"/>
        <dbReference type="ChEBI" id="CHEBI:15378"/>
        <dbReference type="ChEBI" id="CHEBI:29999"/>
        <dbReference type="ChEBI" id="CHEBI:30616"/>
        <dbReference type="ChEBI" id="CHEBI:83421"/>
        <dbReference type="ChEBI" id="CHEBI:456216"/>
        <dbReference type="EC" id="2.7.11.1"/>
    </reaction>
</comment>
<evidence type="ECO:0000256" key="13">
    <source>
        <dbReference type="ARBA" id="ARBA00048679"/>
    </source>
</evidence>
<evidence type="ECO:0000259" key="15">
    <source>
        <dbReference type="PROSITE" id="PS50290"/>
    </source>
</evidence>
<organism evidence="18 19">
    <name type="scientific">Mycena indigotica</name>
    <dbReference type="NCBI Taxonomy" id="2126181"/>
    <lineage>
        <taxon>Eukaryota</taxon>
        <taxon>Fungi</taxon>
        <taxon>Dikarya</taxon>
        <taxon>Basidiomycota</taxon>
        <taxon>Agaricomycotina</taxon>
        <taxon>Agaricomycetes</taxon>
        <taxon>Agaricomycetidae</taxon>
        <taxon>Agaricales</taxon>
        <taxon>Marasmiineae</taxon>
        <taxon>Mycenaceae</taxon>
        <taxon>Mycena</taxon>
    </lineage>
</organism>
<evidence type="ECO:0000256" key="7">
    <source>
        <dbReference type="ARBA" id="ARBA00022763"/>
    </source>
</evidence>
<evidence type="ECO:0000256" key="3">
    <source>
        <dbReference type="ARBA" id="ARBA00012513"/>
    </source>
</evidence>
<keyword evidence="6" id="KW-0547">Nucleotide-binding</keyword>
<dbReference type="Pfam" id="PF25030">
    <property type="entry name" value="M-HEAT_ATR"/>
    <property type="match status" value="1"/>
</dbReference>
<evidence type="ECO:0000256" key="12">
    <source>
        <dbReference type="ARBA" id="ARBA00047899"/>
    </source>
</evidence>
<dbReference type="Gene3D" id="1.25.10.10">
    <property type="entry name" value="Leucine-rich Repeat Variant"/>
    <property type="match status" value="1"/>
</dbReference>
<evidence type="ECO:0000256" key="6">
    <source>
        <dbReference type="ARBA" id="ARBA00022741"/>
    </source>
</evidence>
<feature type="domain" description="PI3K/PI4K catalytic" evidence="15">
    <location>
        <begin position="2051"/>
        <end position="2363"/>
    </location>
</feature>
<evidence type="ECO:0000256" key="8">
    <source>
        <dbReference type="ARBA" id="ARBA00022777"/>
    </source>
</evidence>
<dbReference type="SMART" id="SM01343">
    <property type="entry name" value="FATC"/>
    <property type="match status" value="1"/>
</dbReference>
<evidence type="ECO:0000256" key="14">
    <source>
        <dbReference type="SAM" id="MobiDB-lite"/>
    </source>
</evidence>
<dbReference type="InterPro" id="IPR018936">
    <property type="entry name" value="PI3/4_kinase_CS"/>
</dbReference>
<sequence length="2412" mass="271554">MESIGPTPTTVLHDVKTDSQPPNFLVFLEHVAQTLQEAGELPRPEADYANVVEGLSEQFLAAFPSPATSMQWSLLDEKVRLVVGTLRLIRLASLRVHTLYHGPTLARTIFIRLLNLSILLEWWQDEDIGEENGVMSPHELQKSAMETASYVLRILGDSKGTFARSPVPLWKTMREIMMEGSKVVSDILARSAILKFPVAITLFASVPVKDQSTPSSQDSNITEQAFTVTIESADHIATFLANTLLIIAQALHPSPISHWSTVDIARQVTESIAQTVFFCTSPFCASSLESRVRTALKLIRVPLEFSRHIPNLPLHLLRYRLLECPHTGWDAVDVEILETFRAMTFVSPPLGDIKELLSIIKSSGWGQMSPSCKALVVGYTSCCVTNLPIDVVRLLRQLLPHGLEWARVRKDIAGKMAMERQTLVGASSWRHQLKGLTQEIIFPLTIDWMEGEEGMGDNDYAQRALDDIASRFSRELMDSDAESRFVLIDKMSTCLCSAGGCDSSGHVHSKTRFLLSLDATVVFVARVIDGPANEATNRVKRRALNVLAVGMHHHCGDLPGPMIDRAWNLVWMGIADLDRNVRLAAGSALAAFIELYVHKVADAVARLPSIFEQLREVVRDNSTPVAETLFIAVGSLGRIQHFELLGQALTFLIGQLGNSNPVLKGTACMQLLAIAEHHNKTIYALSLPHFHEIAPFLVLRLYSQPGLLVEACRLLNTRPQDFIEINLARTLPYVFAHCDDRAMQEVAQILHKKPSVVLLRHTPEILAHIFLLPGQGQTEKSLACLLKVLRDSANKTEIDLHSVVKSSIVQLLALLVVVLGDEDPRKADCALPALKKVEKVMMNGDHDLLESNLSHFLKNYMLGVVTDVNDMLRDARGKIQLVTKRRILKSLGLLVSLIGAGISNVAPQIMATFQTMVVIPELSEVTLQSWHTFLSAQSTKDIGPHVGPTSAAFVASWPALSPNGRVLARECLEYIVIKCGSRLGSYLDDVVELDSVPELERVATRLKELRSSWSPKEELENILERVISDNLTVTTQSLGELKTFMRNRRKDLISGLASGDIFDPLIGKLLSALFSAASREGDGTESARLLAFECIGALGAVDPDRFEIGVNPSTMVMVTNFTSDDDSLAFVLHLIKDVLVGAFRSTSDIRYQNQLAYCIQELLKFCKFTPALIGTGHNSVPVKVRNRWNSLPKHVIETAAPLLDGRFVPEATAQQTLTHPLYPRYPTYREWLQWWTFHLISRVTGNTAKAVFSIFRQAVRNKDVVVAHHLLPHLVLNVILSGTGDDASDIRNELQVVLQDQVDKNSESTDDKKLLSAQVVFTLLDHLNKWVRLVRQEVSHKKADLKRPRHANADLEDQLMRVDSILSNIDQHLMARAALKCKAYARSLMNFEWQIATAQSRSAKRKDLNEYYERLHEIYSHLDEPDGMEGMSTLILEPTLEHQIRQHESTGHWTSAQSCWEVRLQQSPDNLDFHLGLLRCLRNLGHYDTLRTHVRGVLTRNPSWQEALAGYQVESAWMVGAWSDVQELVDRTKIQNPSIVMARVLLAMRLRDPEAITTTLSVARSILGTPIAAAGPRGYRRAYDAVMDLHRTHELELIYEALNSLPTGSQRRSQKRQQIITQLQSSLAGRLESTLPTFRAREPILSMRRTAFGLIRTPGQTSEKEIGRSWLASAKIARKAGQWQTAYSAMLQARQSNANFAFMESAKLVKATGEPLRALQELENSMRTLGLLDDKPDIMDLTEDDDEAKLMKAKVQVLRARWMNESERYDSQAIFSTFFGSTELQPDWESCHFHLGRFHDDCFKNLSKEDQASRGLRMNASTVKSYARAIRNGSKYVYQTVPRLLTIWLDLAEDPRTRQQQTFQRMNDVISKIIRDAPVYKWYTAFPQIVSRVGHGDNQEDEVYKNLARLIGRVLEEYPKQALWLFMAVVKSTKKERQMRGQDILKRLKNNPSSTSNGVAHLVNECEAMTFELLNLCDYPIRDGDDGRTLSMRKTFPNLFKRGKSDLIIPLQESLTASLPPTSALASEHQPFPPDAPTFEGMFLLIIGPQFFDEIEVMRSLAKPRKITMRGSNGQIYMFLGKPKDDLRKDARLMDFNAILNKLLKSNSESRRRQLRIRTYGVVTLNEECGFIQWVPNTTPLRPVLMKRYDAMRIKSWGPEMNEIFGRIKHLPDKEAGELFRTKILSMFPPLFHDWFIEMFPEPSAWLASRLAYGRTAAVMSMVGFILGLGDRHSENILLDVNTGDIVHVDFNCLFEKGKTLETPERVPFRLTQNLVDGLGVTGVEGVFRIACEVTLQLLRDNKDVLMSVLDAFIHDPLVEWEDEKRKREKEKETRSGRNTVKPSVDLRMLGKDALKPIERKLKGLYSPTTAKERPTSSEKEVSTENMVQMLIQEATELANLAKMYPGWASWH</sequence>
<dbReference type="GO" id="GO:0006281">
    <property type="term" value="P:DNA repair"/>
    <property type="evidence" value="ECO:0007669"/>
    <property type="project" value="UniProtKB-KW"/>
</dbReference>
<evidence type="ECO:0000256" key="11">
    <source>
        <dbReference type="ARBA" id="ARBA00023242"/>
    </source>
</evidence>
<evidence type="ECO:0000256" key="4">
    <source>
        <dbReference type="ARBA" id="ARBA00022527"/>
    </source>
</evidence>
<dbReference type="InterPro" id="IPR016024">
    <property type="entry name" value="ARM-type_fold"/>
</dbReference>
<keyword evidence="5" id="KW-0808">Transferase</keyword>
<evidence type="ECO:0000313" key="18">
    <source>
        <dbReference type="EMBL" id="KAF7302261.1"/>
    </source>
</evidence>
<dbReference type="InterPro" id="IPR012993">
    <property type="entry name" value="UME"/>
</dbReference>
<evidence type="ECO:0000259" key="17">
    <source>
        <dbReference type="PROSITE" id="PS51190"/>
    </source>
</evidence>
<dbReference type="InterPro" id="IPR057564">
    <property type="entry name" value="HEAT_ATR"/>
</dbReference>
<proteinExistence type="inferred from homology"/>
<keyword evidence="11" id="KW-0539">Nucleus</keyword>
<dbReference type="GeneID" id="59347133"/>
<dbReference type="GO" id="GO:0004674">
    <property type="term" value="F:protein serine/threonine kinase activity"/>
    <property type="evidence" value="ECO:0007669"/>
    <property type="project" value="UniProtKB-KW"/>
</dbReference>
<evidence type="ECO:0000256" key="2">
    <source>
        <dbReference type="ARBA" id="ARBA00010769"/>
    </source>
</evidence>
<dbReference type="PROSITE" id="PS50290">
    <property type="entry name" value="PI3_4_KINASE_3"/>
    <property type="match status" value="1"/>
</dbReference>
<keyword evidence="7" id="KW-0227">DNA damage</keyword>
<comment type="similarity">
    <text evidence="2">Belongs to the PI3/PI4-kinase family. ATM subfamily.</text>
</comment>
<accession>A0A8H6SPA2</accession>
<dbReference type="GO" id="GO:0005694">
    <property type="term" value="C:chromosome"/>
    <property type="evidence" value="ECO:0007669"/>
    <property type="project" value="TreeGrafter"/>
</dbReference>
<dbReference type="Gene3D" id="3.30.1010.10">
    <property type="entry name" value="Phosphatidylinositol 3-kinase Catalytic Subunit, Chain A, domain 4"/>
    <property type="match status" value="1"/>
</dbReference>
<dbReference type="RefSeq" id="XP_037220261.1">
    <property type="nucleotide sequence ID" value="XM_037364617.1"/>
</dbReference>
<dbReference type="SUPFAM" id="SSF48452">
    <property type="entry name" value="TPR-like"/>
    <property type="match status" value="1"/>
</dbReference>
<dbReference type="InterPro" id="IPR011990">
    <property type="entry name" value="TPR-like_helical_dom_sf"/>
</dbReference>
<name>A0A8H6SPA2_9AGAR</name>
<keyword evidence="9" id="KW-0067">ATP-binding</keyword>
<dbReference type="InterPro" id="IPR050517">
    <property type="entry name" value="DDR_Repair_Kinase"/>
</dbReference>
<dbReference type="SMART" id="SM00146">
    <property type="entry name" value="PI3Kc"/>
    <property type="match status" value="1"/>
</dbReference>
<dbReference type="InterPro" id="IPR003152">
    <property type="entry name" value="FATC_dom"/>
</dbReference>
<dbReference type="InterPro" id="IPR014009">
    <property type="entry name" value="PIK_FAT"/>
</dbReference>
<comment type="catalytic activity">
    <reaction evidence="12">
        <text>L-threonyl-[protein] + ATP = O-phospho-L-threonyl-[protein] + ADP + H(+)</text>
        <dbReference type="Rhea" id="RHEA:46608"/>
        <dbReference type="Rhea" id="RHEA-COMP:11060"/>
        <dbReference type="Rhea" id="RHEA-COMP:11605"/>
        <dbReference type="ChEBI" id="CHEBI:15378"/>
        <dbReference type="ChEBI" id="CHEBI:30013"/>
        <dbReference type="ChEBI" id="CHEBI:30616"/>
        <dbReference type="ChEBI" id="CHEBI:61977"/>
        <dbReference type="ChEBI" id="CHEBI:456216"/>
        <dbReference type="EC" id="2.7.11.1"/>
    </reaction>
</comment>
<evidence type="ECO:0000256" key="1">
    <source>
        <dbReference type="ARBA" id="ARBA00004123"/>
    </source>
</evidence>
<dbReference type="GO" id="GO:0000077">
    <property type="term" value="P:DNA damage checkpoint signaling"/>
    <property type="evidence" value="ECO:0007669"/>
    <property type="project" value="TreeGrafter"/>
</dbReference>
<dbReference type="InterPro" id="IPR003151">
    <property type="entry name" value="PIK-rel_kinase_FAT"/>
</dbReference>
<evidence type="ECO:0000256" key="9">
    <source>
        <dbReference type="ARBA" id="ARBA00022840"/>
    </source>
</evidence>
<dbReference type="PANTHER" id="PTHR11139">
    <property type="entry name" value="ATAXIA TELANGIECTASIA MUTATED ATM -RELATED"/>
    <property type="match status" value="1"/>
</dbReference>
<feature type="compositionally biased region" description="Basic and acidic residues" evidence="14">
    <location>
        <begin position="2324"/>
        <end position="2336"/>
    </location>
</feature>
<dbReference type="Gene3D" id="1.10.1070.11">
    <property type="entry name" value="Phosphatidylinositol 3-/4-kinase, catalytic domain"/>
    <property type="match status" value="1"/>
</dbReference>
<dbReference type="OrthoDB" id="381190at2759"/>
<feature type="region of interest" description="Disordered" evidence="14">
    <location>
        <begin position="2324"/>
        <end position="2343"/>
    </location>
</feature>
<gene>
    <name evidence="18" type="ORF">MIND_00793200</name>
</gene>
<dbReference type="PROSITE" id="PS00916">
    <property type="entry name" value="PI3_4_KINASE_2"/>
    <property type="match status" value="1"/>
</dbReference>
<dbReference type="SUPFAM" id="SSF48371">
    <property type="entry name" value="ARM repeat"/>
    <property type="match status" value="1"/>
</dbReference>
<evidence type="ECO:0000256" key="5">
    <source>
        <dbReference type="ARBA" id="ARBA00022679"/>
    </source>
</evidence>
<evidence type="ECO:0000259" key="16">
    <source>
        <dbReference type="PROSITE" id="PS51189"/>
    </source>
</evidence>